<evidence type="ECO:0000259" key="3">
    <source>
        <dbReference type="PROSITE" id="PS50930"/>
    </source>
</evidence>
<keyword evidence="4" id="KW-0238">DNA-binding</keyword>
<gene>
    <name evidence="4" type="ORF">K0U00_22570</name>
</gene>
<dbReference type="InterPro" id="IPR011006">
    <property type="entry name" value="CheY-like_superfamily"/>
</dbReference>
<dbReference type="Gene3D" id="3.40.50.2300">
    <property type="match status" value="1"/>
</dbReference>
<dbReference type="SMART" id="SM00850">
    <property type="entry name" value="LytTR"/>
    <property type="match status" value="1"/>
</dbReference>
<evidence type="ECO:0000256" key="1">
    <source>
        <dbReference type="PROSITE-ProRule" id="PRU00169"/>
    </source>
</evidence>
<feature type="modified residue" description="4-aspartylphosphate" evidence="1">
    <location>
        <position position="56"/>
    </location>
</feature>
<name>A0ABS7C7G0_9BACL</name>
<evidence type="ECO:0000313" key="5">
    <source>
        <dbReference type="Proteomes" id="UP001519887"/>
    </source>
</evidence>
<dbReference type="InterPro" id="IPR046947">
    <property type="entry name" value="LytR-like"/>
</dbReference>
<dbReference type="PROSITE" id="PS50110">
    <property type="entry name" value="RESPONSE_REGULATORY"/>
    <property type="match status" value="1"/>
</dbReference>
<dbReference type="PANTHER" id="PTHR37299:SF1">
    <property type="entry name" value="STAGE 0 SPORULATION PROTEIN A HOMOLOG"/>
    <property type="match status" value="1"/>
</dbReference>
<evidence type="ECO:0000259" key="2">
    <source>
        <dbReference type="PROSITE" id="PS50110"/>
    </source>
</evidence>
<keyword evidence="5" id="KW-1185">Reference proteome</keyword>
<dbReference type="PROSITE" id="PS50930">
    <property type="entry name" value="HTH_LYTTR"/>
    <property type="match status" value="1"/>
</dbReference>
<reference evidence="4 5" key="1">
    <citation type="submission" date="2021-07" db="EMBL/GenBank/DDBJ databases">
        <title>Paenibacillus radiodurans sp. nov., isolated from the southeastern edge of Tengger Desert.</title>
        <authorList>
            <person name="Zhang G."/>
        </authorList>
    </citation>
    <scope>NUCLEOTIDE SEQUENCE [LARGE SCALE GENOMIC DNA]</scope>
    <source>
        <strain evidence="4 5">CCM 7311</strain>
    </source>
</reference>
<keyword evidence="1" id="KW-0597">Phosphoprotein</keyword>
<protein>
    <submittedName>
        <fullName evidence="4">LytTR family DNA-binding domain-containing protein</fullName>
    </submittedName>
</protein>
<sequence>MINIRVIIADEDNQTRETVKKFITALPYIALIGEAPDEHSVMEIMVRERPDLILTDPSQPGLGGLKALKDYLQIVPRLKMIWMASGQEYAIEAFNMGAVDYIIKPVLRTRLYKALERTKHNLEMEQKANHLFINPDPKLIIKINKNIHIIPFNEILFIEKMGKKSIIHTLNNDPLETYDKLEPAPHLVQAHRSYLINLSKVSRITRMGETYQSFFGSYPRQALIAKSKMKDIQEQLLLRDPKQP</sequence>
<dbReference type="EMBL" id="JAHZIK010000674">
    <property type="protein sequence ID" value="MBW7456823.1"/>
    <property type="molecule type" value="Genomic_DNA"/>
</dbReference>
<dbReference type="Proteomes" id="UP001519887">
    <property type="component" value="Unassembled WGS sequence"/>
</dbReference>
<comment type="caution">
    <text evidence="4">The sequence shown here is derived from an EMBL/GenBank/DDBJ whole genome shotgun (WGS) entry which is preliminary data.</text>
</comment>
<dbReference type="GO" id="GO:0003677">
    <property type="term" value="F:DNA binding"/>
    <property type="evidence" value="ECO:0007669"/>
    <property type="project" value="UniProtKB-KW"/>
</dbReference>
<dbReference type="Gene3D" id="2.40.50.1020">
    <property type="entry name" value="LytTr DNA-binding domain"/>
    <property type="match status" value="1"/>
</dbReference>
<dbReference type="Pfam" id="PF04397">
    <property type="entry name" value="LytTR"/>
    <property type="match status" value="1"/>
</dbReference>
<dbReference type="RefSeq" id="WP_210037488.1">
    <property type="nucleotide sequence ID" value="NZ_JBHLVU010000004.1"/>
</dbReference>
<organism evidence="4 5">
    <name type="scientific">Paenibacillus sepulcri</name>
    <dbReference type="NCBI Taxonomy" id="359917"/>
    <lineage>
        <taxon>Bacteria</taxon>
        <taxon>Bacillati</taxon>
        <taxon>Bacillota</taxon>
        <taxon>Bacilli</taxon>
        <taxon>Bacillales</taxon>
        <taxon>Paenibacillaceae</taxon>
        <taxon>Paenibacillus</taxon>
    </lineage>
</organism>
<feature type="domain" description="Response regulatory" evidence="2">
    <location>
        <begin position="5"/>
        <end position="119"/>
    </location>
</feature>
<accession>A0ABS7C7G0</accession>
<dbReference type="InterPro" id="IPR007492">
    <property type="entry name" value="LytTR_DNA-bd_dom"/>
</dbReference>
<dbReference type="SUPFAM" id="SSF52172">
    <property type="entry name" value="CheY-like"/>
    <property type="match status" value="1"/>
</dbReference>
<dbReference type="InterPro" id="IPR001789">
    <property type="entry name" value="Sig_transdc_resp-reg_receiver"/>
</dbReference>
<dbReference type="SMART" id="SM00448">
    <property type="entry name" value="REC"/>
    <property type="match status" value="1"/>
</dbReference>
<feature type="domain" description="HTH LytTR-type" evidence="3">
    <location>
        <begin position="139"/>
        <end position="238"/>
    </location>
</feature>
<dbReference type="Pfam" id="PF00072">
    <property type="entry name" value="Response_reg"/>
    <property type="match status" value="1"/>
</dbReference>
<dbReference type="PANTHER" id="PTHR37299">
    <property type="entry name" value="TRANSCRIPTIONAL REGULATOR-RELATED"/>
    <property type="match status" value="1"/>
</dbReference>
<evidence type="ECO:0000313" key="4">
    <source>
        <dbReference type="EMBL" id="MBW7456823.1"/>
    </source>
</evidence>
<proteinExistence type="predicted"/>